<evidence type="ECO:0000256" key="3">
    <source>
        <dbReference type="ARBA" id="ARBA00023125"/>
    </source>
</evidence>
<feature type="compositionally biased region" description="Basic and acidic residues" evidence="5">
    <location>
        <begin position="257"/>
        <end position="295"/>
    </location>
</feature>
<comment type="caution">
    <text evidence="7">The sequence shown here is derived from an EMBL/GenBank/DDBJ whole genome shotgun (WGS) entry which is preliminary data.</text>
</comment>
<dbReference type="AntiFam" id="ANF00243">
    <property type="entry name" value="Shadow ORF (opposite yfeH)"/>
</dbReference>
<accession>L1KHM7</accession>
<proteinExistence type="inferred from homology"/>
<feature type="compositionally biased region" description="Acidic residues" evidence="5">
    <location>
        <begin position="90"/>
        <end position="105"/>
    </location>
</feature>
<evidence type="ECO:0000313" key="8">
    <source>
        <dbReference type="Proteomes" id="UP000010411"/>
    </source>
</evidence>
<dbReference type="GO" id="GO:0003677">
    <property type="term" value="F:DNA binding"/>
    <property type="evidence" value="ECO:0007669"/>
    <property type="project" value="UniProtKB-KW"/>
</dbReference>
<feature type="compositionally biased region" description="Basic and acidic residues" evidence="5">
    <location>
        <begin position="165"/>
        <end position="193"/>
    </location>
</feature>
<name>L1KHM7_9ACTN</name>
<dbReference type="InterPro" id="IPR036390">
    <property type="entry name" value="WH_DNA-bd_sf"/>
</dbReference>
<dbReference type="EMBL" id="AEJC01000680">
    <property type="protein sequence ID" value="EKX60064.1"/>
    <property type="molecule type" value="Genomic_DNA"/>
</dbReference>
<organism evidence="7 8">
    <name type="scientific">Streptomyces ipomoeae 91-03</name>
    <dbReference type="NCBI Taxonomy" id="698759"/>
    <lineage>
        <taxon>Bacteria</taxon>
        <taxon>Bacillati</taxon>
        <taxon>Actinomycetota</taxon>
        <taxon>Actinomycetes</taxon>
        <taxon>Kitasatosporales</taxon>
        <taxon>Streptomycetaceae</taxon>
        <taxon>Streptomyces</taxon>
    </lineage>
</organism>
<feature type="region of interest" description="Disordered" evidence="5">
    <location>
        <begin position="1"/>
        <end position="295"/>
    </location>
</feature>
<dbReference type="SUPFAM" id="SSF46785">
    <property type="entry name" value="Winged helix' DNA-binding domain"/>
    <property type="match status" value="1"/>
</dbReference>
<feature type="compositionally biased region" description="Basic and acidic residues" evidence="5">
    <location>
        <begin position="55"/>
        <end position="68"/>
    </location>
</feature>
<evidence type="ECO:0000256" key="4">
    <source>
        <dbReference type="ARBA" id="ARBA00023163"/>
    </source>
</evidence>
<dbReference type="PROSITE" id="PS50931">
    <property type="entry name" value="HTH_LYSR"/>
    <property type="match status" value="1"/>
</dbReference>
<dbReference type="AlphaFoldDB" id="L1KHM7"/>
<dbReference type="Pfam" id="PF03466">
    <property type="entry name" value="LysR_substrate"/>
    <property type="match status" value="1"/>
</dbReference>
<comment type="similarity">
    <text evidence="1">Belongs to the LysR transcriptional regulatory family.</text>
</comment>
<dbReference type="PANTHER" id="PTHR30579:SF7">
    <property type="entry name" value="HTH-TYPE TRANSCRIPTIONAL REGULATOR LRHA-RELATED"/>
    <property type="match status" value="1"/>
</dbReference>
<feature type="domain" description="HTH lysR-type" evidence="6">
    <location>
        <begin position="369"/>
        <end position="426"/>
    </location>
</feature>
<evidence type="ECO:0000256" key="5">
    <source>
        <dbReference type="SAM" id="MobiDB-lite"/>
    </source>
</evidence>
<dbReference type="Pfam" id="PF00126">
    <property type="entry name" value="HTH_1"/>
    <property type="match status" value="1"/>
</dbReference>
<dbReference type="CDD" id="cd00090">
    <property type="entry name" value="HTH_ARSR"/>
    <property type="match status" value="1"/>
</dbReference>
<dbReference type="InterPro" id="IPR005119">
    <property type="entry name" value="LysR_subst-bd"/>
</dbReference>
<dbReference type="GO" id="GO:0003700">
    <property type="term" value="F:DNA-binding transcription factor activity"/>
    <property type="evidence" value="ECO:0007669"/>
    <property type="project" value="InterPro"/>
</dbReference>
<dbReference type="PANTHER" id="PTHR30579">
    <property type="entry name" value="TRANSCRIPTIONAL REGULATOR"/>
    <property type="match status" value="1"/>
</dbReference>
<feature type="compositionally biased region" description="Basic and acidic residues" evidence="5">
    <location>
        <begin position="218"/>
        <end position="228"/>
    </location>
</feature>
<dbReference type="InterPro" id="IPR000847">
    <property type="entry name" value="LysR_HTH_N"/>
</dbReference>
<feature type="compositionally biased region" description="Basic and acidic residues" evidence="5">
    <location>
        <begin position="122"/>
        <end position="139"/>
    </location>
</feature>
<dbReference type="PRINTS" id="PR00039">
    <property type="entry name" value="HTHLYSR"/>
</dbReference>
<dbReference type="InterPro" id="IPR036388">
    <property type="entry name" value="WH-like_DNA-bd_sf"/>
</dbReference>
<feature type="compositionally biased region" description="Basic and acidic residues" evidence="5">
    <location>
        <begin position="38"/>
        <end position="47"/>
    </location>
</feature>
<keyword evidence="8" id="KW-1185">Reference proteome</keyword>
<evidence type="ECO:0000256" key="2">
    <source>
        <dbReference type="ARBA" id="ARBA00023015"/>
    </source>
</evidence>
<dbReference type="Proteomes" id="UP000010411">
    <property type="component" value="Unassembled WGS sequence"/>
</dbReference>
<feature type="compositionally biased region" description="Low complexity" evidence="5">
    <location>
        <begin position="140"/>
        <end position="149"/>
    </location>
</feature>
<dbReference type="Gene3D" id="3.40.190.10">
    <property type="entry name" value="Periplasmic binding protein-like II"/>
    <property type="match status" value="2"/>
</dbReference>
<dbReference type="Gene3D" id="1.10.10.10">
    <property type="entry name" value="Winged helix-like DNA-binding domain superfamily/Winged helix DNA-binding domain"/>
    <property type="match status" value="1"/>
</dbReference>
<dbReference type="InterPro" id="IPR011991">
    <property type="entry name" value="ArsR-like_HTH"/>
</dbReference>
<reference evidence="7 8" key="1">
    <citation type="submission" date="2012-11" db="EMBL/GenBank/DDBJ databases">
        <authorList>
            <person name="Huguet-Tapia J.C."/>
            <person name="Durkin A.S."/>
            <person name="Pettis G.S."/>
            <person name="Badger J.H."/>
        </authorList>
    </citation>
    <scope>NUCLEOTIDE SEQUENCE [LARGE SCALE GENOMIC DNA]</scope>
    <source>
        <strain evidence="7 8">91-03</strain>
    </source>
</reference>
<evidence type="ECO:0000313" key="7">
    <source>
        <dbReference type="EMBL" id="EKX60064.1"/>
    </source>
</evidence>
<keyword evidence="2" id="KW-0805">Transcription regulation</keyword>
<keyword evidence="3" id="KW-0238">DNA-binding</keyword>
<gene>
    <name evidence="7" type="ORF">STRIP9103_08303</name>
</gene>
<dbReference type="InterPro" id="IPR050176">
    <property type="entry name" value="LTTR"/>
</dbReference>
<evidence type="ECO:0000259" key="6">
    <source>
        <dbReference type="PROSITE" id="PS50931"/>
    </source>
</evidence>
<protein>
    <submittedName>
        <fullName evidence="7">LysR substrate binding domain protein</fullName>
    </submittedName>
</protein>
<evidence type="ECO:0000256" key="1">
    <source>
        <dbReference type="ARBA" id="ARBA00009437"/>
    </source>
</evidence>
<dbReference type="FunFam" id="1.10.10.10:FF:000471">
    <property type="entry name" value="Transcriptional regulator, LysR family"/>
    <property type="match status" value="1"/>
</dbReference>
<sequence length="658" mass="71615">MEQHQRQHGEGGLGAEQDARHGQSGGEGLLRAGELDGDTVRPVEAEGLRAVPGEQQHHREQDGLHDEQPGEAQRADLAPDPTHHALAERDVDDEEDRAAVDETEDLPVPGDETADPATGDLSGHERHQQLEHDLQHRVGGEAAHAAAQQARREQRGDDDAGEGGEGARADRGGHVAAGHRGEGDRRLDGRRDEGEEEQTGVEGVVQEHRFEASGGEPQQREDDERAGQHGDVQPPVLEAVQGLTGGEPGAVEEEQEGDRGRGRARRDLGGRTPRREERRDAHRPEQQQDVRVDRHPTRPLQAFHGAPLTGFDSRGSTSVTGIDVGWFRSCSGAERALSIVPLIRSIGNPAYHSDCHHVLRSPSTLVGMYDPSQLRTFLAVAQTLSFTQAARRLGLRQSTVSQHVRRLEDATGRQLFSRDTHSVELTEDGEAMLGFARRLLEVHEQATAFFTGTRLRGRLRFGASEDFVLTRLPEILEGFRHDHPEVDLELTVELSGTLHEQLAAGKLDLVLAKRRPEDPRGEPVWTDRLVWIGAERLRLDPDRPVPLIVYPPPGITRALAMEALEREGRAWRVVCTSGSLNGLIAAARAGLGVMAHSRRLVPPGLVRVPDRAGLPELGEVDFVLVHGRRPGAAASAADALAAAVLSGGDRLHGRARGV</sequence>
<keyword evidence="4" id="KW-0804">Transcription</keyword>
<dbReference type="PATRIC" id="fig|698759.3.peg.9186"/>
<dbReference type="SUPFAM" id="SSF53850">
    <property type="entry name" value="Periplasmic binding protein-like II"/>
    <property type="match status" value="1"/>
</dbReference>